<evidence type="ECO:0000259" key="6">
    <source>
        <dbReference type="PROSITE" id="PS51387"/>
    </source>
</evidence>
<dbReference type="RefSeq" id="WP_203965177.1">
    <property type="nucleotide sequence ID" value="NZ_AP023355.1"/>
</dbReference>
<accession>A0A7R7I1Q7</accession>
<keyword evidence="8" id="KW-1185">Reference proteome</keyword>
<dbReference type="PROSITE" id="PS51387">
    <property type="entry name" value="FAD_PCMH"/>
    <property type="match status" value="1"/>
</dbReference>
<dbReference type="KEGG" id="atl:Athai_67810"/>
<name>A0A7R7I1Q7_9ACTN</name>
<dbReference type="Pfam" id="PF01565">
    <property type="entry name" value="FAD_binding_4"/>
    <property type="match status" value="1"/>
</dbReference>
<dbReference type="GO" id="GO:0016491">
    <property type="term" value="F:oxidoreductase activity"/>
    <property type="evidence" value="ECO:0007669"/>
    <property type="project" value="UniProtKB-KW"/>
</dbReference>
<dbReference type="EMBL" id="AP023355">
    <property type="protein sequence ID" value="BCJ39278.1"/>
    <property type="molecule type" value="Genomic_DNA"/>
</dbReference>
<dbReference type="Gene3D" id="3.40.462.20">
    <property type="match status" value="1"/>
</dbReference>
<dbReference type="InterPro" id="IPR016167">
    <property type="entry name" value="FAD-bd_PCMH_sub1"/>
</dbReference>
<evidence type="ECO:0000313" key="7">
    <source>
        <dbReference type="EMBL" id="BCJ39278.1"/>
    </source>
</evidence>
<proteinExistence type="inferred from homology"/>
<dbReference type="Gene3D" id="3.30.465.10">
    <property type="match status" value="1"/>
</dbReference>
<dbReference type="Pfam" id="PF08031">
    <property type="entry name" value="BBE"/>
    <property type="match status" value="1"/>
</dbReference>
<feature type="domain" description="FAD-binding PCMH-type" evidence="6">
    <location>
        <begin position="34"/>
        <end position="204"/>
    </location>
</feature>
<evidence type="ECO:0000256" key="4">
    <source>
        <dbReference type="ARBA" id="ARBA00022827"/>
    </source>
</evidence>
<dbReference type="InterPro" id="IPR016166">
    <property type="entry name" value="FAD-bd_PCMH"/>
</dbReference>
<comment type="cofactor">
    <cofactor evidence="1">
        <name>FAD</name>
        <dbReference type="ChEBI" id="CHEBI:57692"/>
    </cofactor>
</comment>
<evidence type="ECO:0000256" key="3">
    <source>
        <dbReference type="ARBA" id="ARBA00022630"/>
    </source>
</evidence>
<dbReference type="InterPro" id="IPR016164">
    <property type="entry name" value="FAD-linked_Oxase-like_C"/>
</dbReference>
<dbReference type="InterPro" id="IPR006094">
    <property type="entry name" value="Oxid_FAD_bind_N"/>
</dbReference>
<dbReference type="PANTHER" id="PTHR42973">
    <property type="entry name" value="BINDING OXIDOREDUCTASE, PUTATIVE (AFU_ORTHOLOGUE AFUA_1G17690)-RELATED"/>
    <property type="match status" value="1"/>
</dbReference>
<evidence type="ECO:0000256" key="5">
    <source>
        <dbReference type="ARBA" id="ARBA00023002"/>
    </source>
</evidence>
<evidence type="ECO:0000256" key="2">
    <source>
        <dbReference type="ARBA" id="ARBA00005466"/>
    </source>
</evidence>
<dbReference type="SUPFAM" id="SSF56176">
    <property type="entry name" value="FAD-binding/transporter-associated domain-like"/>
    <property type="match status" value="1"/>
</dbReference>
<sequence>MTTLDQLREQVRGPVVTEQDEGYEQARRVYNGMIDRHPKVVVRCADDTDVLATVGYARDNDLALAVRGGAHSVPGFGTNDGGVVCDLSAMSAVLVDPAARTAWAQGGNTWGSFNHATYGYGLATTGGIVASTGIGGLTLGGGIGYLARAHGLTIDNLLAARVVTADGRVVTASADSEPDLFWALRGGGGNFGVVTAFRYRMHPVRDIMAGIFFFPVDRAADVLASYDAYIADAPAELGAFPAFQIAPPLPFIPPQEHGKPFSIVVACWSGPMEAGEKVFAPLRDAAPLVAEMVAPMPYPALNAMFDELLPAGLQHYWKTVFSPAMTPEVIEVHAEHGPRVPALQSTMHAYPINGACHDVAPDATAFAHRDAKYATVIAGMWPDPADNDANIAWVRDYYAALRPLSQSGGYVNFMAGDDQDKLRDAYGVNYDRLVEVKRRYDPGNLFRDNQNIVP</sequence>
<dbReference type="PANTHER" id="PTHR42973:SF39">
    <property type="entry name" value="FAD-BINDING PCMH-TYPE DOMAIN-CONTAINING PROTEIN"/>
    <property type="match status" value="1"/>
</dbReference>
<dbReference type="Gene3D" id="3.30.43.10">
    <property type="entry name" value="Uridine Diphospho-n-acetylenolpyruvylglucosamine Reductase, domain 2"/>
    <property type="match status" value="1"/>
</dbReference>
<dbReference type="InterPro" id="IPR050416">
    <property type="entry name" value="FAD-linked_Oxidoreductase"/>
</dbReference>
<dbReference type="SUPFAM" id="SSF55103">
    <property type="entry name" value="FAD-linked oxidases, C-terminal domain"/>
    <property type="match status" value="1"/>
</dbReference>
<keyword evidence="4" id="KW-0274">FAD</keyword>
<dbReference type="Proteomes" id="UP000611640">
    <property type="component" value="Chromosome"/>
</dbReference>
<evidence type="ECO:0000256" key="1">
    <source>
        <dbReference type="ARBA" id="ARBA00001974"/>
    </source>
</evidence>
<gene>
    <name evidence="7" type="ORF">Athai_67810</name>
</gene>
<dbReference type="InterPro" id="IPR016169">
    <property type="entry name" value="FAD-bd_PCMH_sub2"/>
</dbReference>
<dbReference type="GO" id="GO:0071949">
    <property type="term" value="F:FAD binding"/>
    <property type="evidence" value="ECO:0007669"/>
    <property type="project" value="InterPro"/>
</dbReference>
<keyword evidence="3" id="KW-0285">Flavoprotein</keyword>
<dbReference type="AlphaFoldDB" id="A0A7R7I1Q7"/>
<dbReference type="InterPro" id="IPR012951">
    <property type="entry name" value="BBE"/>
</dbReference>
<keyword evidence="5" id="KW-0560">Oxidoreductase</keyword>
<protein>
    <submittedName>
        <fullName evidence="7">Oxidoreductase</fullName>
    </submittedName>
</protein>
<dbReference type="InterPro" id="IPR036318">
    <property type="entry name" value="FAD-bd_PCMH-like_sf"/>
</dbReference>
<reference evidence="7 8" key="1">
    <citation type="submission" date="2020-08" db="EMBL/GenBank/DDBJ databases">
        <title>Whole genome shotgun sequence of Actinocatenispora thailandica NBRC 105041.</title>
        <authorList>
            <person name="Komaki H."/>
            <person name="Tamura T."/>
        </authorList>
    </citation>
    <scope>NUCLEOTIDE SEQUENCE [LARGE SCALE GENOMIC DNA]</scope>
    <source>
        <strain evidence="7 8">NBRC 105041</strain>
    </source>
</reference>
<evidence type="ECO:0000313" key="8">
    <source>
        <dbReference type="Proteomes" id="UP000611640"/>
    </source>
</evidence>
<organism evidence="7 8">
    <name type="scientific">Actinocatenispora thailandica</name>
    <dbReference type="NCBI Taxonomy" id="227318"/>
    <lineage>
        <taxon>Bacteria</taxon>
        <taxon>Bacillati</taxon>
        <taxon>Actinomycetota</taxon>
        <taxon>Actinomycetes</taxon>
        <taxon>Micromonosporales</taxon>
        <taxon>Micromonosporaceae</taxon>
        <taxon>Actinocatenispora</taxon>
    </lineage>
</organism>
<comment type="similarity">
    <text evidence="2">Belongs to the oxygen-dependent FAD-linked oxidoreductase family.</text>
</comment>